<reference evidence="1 2" key="1">
    <citation type="submission" date="2019-11" db="EMBL/GenBank/DDBJ databases">
        <title>Whole genome sequence of Oryza granulata.</title>
        <authorList>
            <person name="Li W."/>
        </authorList>
    </citation>
    <scope>NUCLEOTIDE SEQUENCE [LARGE SCALE GENOMIC DNA]</scope>
    <source>
        <strain evidence="2">cv. Menghai</strain>
        <tissue evidence="1">Leaf</tissue>
    </source>
</reference>
<protein>
    <submittedName>
        <fullName evidence="1">Uncharacterized protein</fullName>
    </submittedName>
</protein>
<dbReference type="EMBL" id="SPHZ02000010">
    <property type="protein sequence ID" value="KAF0897191.1"/>
    <property type="molecule type" value="Genomic_DNA"/>
</dbReference>
<dbReference type="Proteomes" id="UP000479710">
    <property type="component" value="Unassembled WGS sequence"/>
</dbReference>
<proteinExistence type="predicted"/>
<evidence type="ECO:0000313" key="1">
    <source>
        <dbReference type="EMBL" id="KAF0897191.1"/>
    </source>
</evidence>
<dbReference type="AlphaFoldDB" id="A0A6G1CAX7"/>
<keyword evidence="2" id="KW-1185">Reference proteome</keyword>
<accession>A0A6G1CAX7</accession>
<comment type="caution">
    <text evidence="1">The sequence shown here is derived from an EMBL/GenBank/DDBJ whole genome shotgun (WGS) entry which is preliminary data.</text>
</comment>
<gene>
    <name evidence="1" type="ORF">E2562_034236</name>
</gene>
<name>A0A6G1CAX7_9ORYZ</name>
<sequence length="70" mass="7654">MSHGLNLFKKCQSETKQSLGSRHRYTNLQPEAAADSGSDWDGICVINSRGAGRELRSVKLACQPARVQGH</sequence>
<evidence type="ECO:0000313" key="2">
    <source>
        <dbReference type="Proteomes" id="UP000479710"/>
    </source>
</evidence>
<organism evidence="1 2">
    <name type="scientific">Oryza meyeriana var. granulata</name>
    <dbReference type="NCBI Taxonomy" id="110450"/>
    <lineage>
        <taxon>Eukaryota</taxon>
        <taxon>Viridiplantae</taxon>
        <taxon>Streptophyta</taxon>
        <taxon>Embryophyta</taxon>
        <taxon>Tracheophyta</taxon>
        <taxon>Spermatophyta</taxon>
        <taxon>Magnoliopsida</taxon>
        <taxon>Liliopsida</taxon>
        <taxon>Poales</taxon>
        <taxon>Poaceae</taxon>
        <taxon>BOP clade</taxon>
        <taxon>Oryzoideae</taxon>
        <taxon>Oryzeae</taxon>
        <taxon>Oryzinae</taxon>
        <taxon>Oryza</taxon>
        <taxon>Oryza meyeriana</taxon>
    </lineage>
</organism>